<dbReference type="Proteomes" id="UP001497600">
    <property type="component" value="Chromosome A"/>
</dbReference>
<feature type="transmembrane region" description="Helical" evidence="1">
    <location>
        <begin position="239"/>
        <end position="262"/>
    </location>
</feature>
<evidence type="ECO:0000313" key="3">
    <source>
        <dbReference type="EMBL" id="CAK7892961.1"/>
    </source>
</evidence>
<proteinExistence type="predicted"/>
<evidence type="ECO:0000256" key="1">
    <source>
        <dbReference type="SAM" id="Phobius"/>
    </source>
</evidence>
<sequence length="446" mass="50903">MKLVALLLALLSTSSRPPHDGNFPKYEDSYSQVQCQLVNYDGVVPASINVSLDKSSLDDIDVAVSAFLYSDFKKIGYLPTKKQFLDEGLCNRPQQLTPHTTPSGSFIDGRLGSGNPQLTLSIVEPGTYCVFAQACTGDKKVAQYKNLDVNVQFVSSHGNLPHILYLKQSCYKWYIPLASIFSLILVWALTQNGFGYSLGPVTLVYYTIIPKIVFYCIFYCYSLYVNNNSNTTKWDLEKFNLIISTLEIVNHNYILSIFVQLASGYDPVTTNLPWYWKLNYGIILLNLVTIPVSLDKDLVLNPFKQFEISTLVRIFPLVLCVAQAMFQILLIIGMFSRVLGRFIIRKSPVVPSSWHLIYLVVCWSFTLKIAQSNLSLISIDEHIDRTSQLFYSYISHVDSSYLEDSGYQFGWSCFKEFTILLFFYFGGNYEWISERIGYRRSKDKLH</sequence>
<organism evidence="3 4">
    <name type="scientific">[Candida] anglica</name>
    <dbReference type="NCBI Taxonomy" id="148631"/>
    <lineage>
        <taxon>Eukaryota</taxon>
        <taxon>Fungi</taxon>
        <taxon>Dikarya</taxon>
        <taxon>Ascomycota</taxon>
        <taxon>Saccharomycotina</taxon>
        <taxon>Pichiomycetes</taxon>
        <taxon>Debaryomycetaceae</taxon>
        <taxon>Kurtzmaniella</taxon>
    </lineage>
</organism>
<feature type="transmembrane region" description="Helical" evidence="1">
    <location>
        <begin position="314"/>
        <end position="335"/>
    </location>
</feature>
<feature type="chain" id="PRO_5046098556" evidence="2">
    <location>
        <begin position="16"/>
        <end position="446"/>
    </location>
</feature>
<keyword evidence="4" id="KW-1185">Reference proteome</keyword>
<feature type="transmembrane region" description="Helical" evidence="1">
    <location>
        <begin position="202"/>
        <end position="224"/>
    </location>
</feature>
<feature type="transmembrane region" description="Helical" evidence="1">
    <location>
        <begin position="274"/>
        <end position="294"/>
    </location>
</feature>
<dbReference type="EMBL" id="OZ004253">
    <property type="protein sequence ID" value="CAK7892961.1"/>
    <property type="molecule type" value="Genomic_DNA"/>
</dbReference>
<keyword evidence="1" id="KW-0812">Transmembrane</keyword>
<keyword evidence="2" id="KW-0732">Signal</keyword>
<name>A0ABP0E5R1_9ASCO</name>
<reference evidence="3 4" key="1">
    <citation type="submission" date="2024-01" db="EMBL/GenBank/DDBJ databases">
        <authorList>
            <consortium name="Genoscope - CEA"/>
            <person name="William W."/>
        </authorList>
    </citation>
    <scope>NUCLEOTIDE SEQUENCE [LARGE SCALE GENOMIC DNA]</scope>
    <source>
        <strain evidence="3 4">29B2s-10</strain>
    </source>
</reference>
<evidence type="ECO:0000313" key="4">
    <source>
        <dbReference type="Proteomes" id="UP001497600"/>
    </source>
</evidence>
<evidence type="ECO:0000256" key="2">
    <source>
        <dbReference type="SAM" id="SignalP"/>
    </source>
</evidence>
<keyword evidence="1" id="KW-1133">Transmembrane helix</keyword>
<feature type="transmembrane region" description="Helical" evidence="1">
    <location>
        <begin position="173"/>
        <end position="190"/>
    </location>
</feature>
<accession>A0ABP0E5R1</accession>
<gene>
    <name evidence="3" type="ORF">CAAN4_A05204</name>
</gene>
<feature type="signal peptide" evidence="2">
    <location>
        <begin position="1"/>
        <end position="15"/>
    </location>
</feature>
<keyword evidence="1" id="KW-0472">Membrane</keyword>
<protein>
    <submittedName>
        <fullName evidence="3">Uncharacterized protein</fullName>
    </submittedName>
</protein>